<evidence type="ECO:0000313" key="2">
    <source>
        <dbReference type="EMBL" id="CAB4269597.1"/>
    </source>
</evidence>
<name>A0A6J5U1V5_PRUAR</name>
<feature type="region of interest" description="Disordered" evidence="1">
    <location>
        <begin position="1"/>
        <end position="38"/>
    </location>
</feature>
<organism evidence="2 3">
    <name type="scientific">Prunus armeniaca</name>
    <name type="common">Apricot</name>
    <name type="synonym">Armeniaca vulgaris</name>
    <dbReference type="NCBI Taxonomy" id="36596"/>
    <lineage>
        <taxon>Eukaryota</taxon>
        <taxon>Viridiplantae</taxon>
        <taxon>Streptophyta</taxon>
        <taxon>Embryophyta</taxon>
        <taxon>Tracheophyta</taxon>
        <taxon>Spermatophyta</taxon>
        <taxon>Magnoliopsida</taxon>
        <taxon>eudicotyledons</taxon>
        <taxon>Gunneridae</taxon>
        <taxon>Pentapetalae</taxon>
        <taxon>rosids</taxon>
        <taxon>fabids</taxon>
        <taxon>Rosales</taxon>
        <taxon>Rosaceae</taxon>
        <taxon>Amygdaloideae</taxon>
        <taxon>Amygdaleae</taxon>
        <taxon>Prunus</taxon>
    </lineage>
</organism>
<accession>A0A6J5U1V5</accession>
<reference evidence="2 3" key="1">
    <citation type="submission" date="2020-05" db="EMBL/GenBank/DDBJ databases">
        <authorList>
            <person name="Campoy J."/>
            <person name="Schneeberger K."/>
            <person name="Spophaly S."/>
        </authorList>
    </citation>
    <scope>NUCLEOTIDE SEQUENCE [LARGE SCALE GENOMIC DNA]</scope>
    <source>
        <strain evidence="2">PruArmRojPasFocal</strain>
    </source>
</reference>
<proteinExistence type="predicted"/>
<gene>
    <name evidence="2" type="ORF">CURHAP_LOCUS15311</name>
</gene>
<evidence type="ECO:0000313" key="3">
    <source>
        <dbReference type="Proteomes" id="UP000507222"/>
    </source>
</evidence>
<dbReference type="Proteomes" id="UP000507222">
    <property type="component" value="Unassembled WGS sequence"/>
</dbReference>
<feature type="compositionally biased region" description="Basic and acidic residues" evidence="1">
    <location>
        <begin position="9"/>
        <end position="25"/>
    </location>
</feature>
<dbReference type="EMBL" id="CAEKDK010000002">
    <property type="protein sequence ID" value="CAB4269597.1"/>
    <property type="molecule type" value="Genomic_DNA"/>
</dbReference>
<sequence>MIETSVSLKEQKFEPGPSETKRNKEASQAFFKPPPALDNKNFKMGMTLSEDENFVDVMAKKLSRLNLSDKGKGPQVSVLTEREIDNLETMFKEEQPEINRLIIEKRFTQTTTLDPHQ</sequence>
<protein>
    <submittedName>
        <fullName evidence="2">Uncharacterized protein</fullName>
    </submittedName>
</protein>
<evidence type="ECO:0000256" key="1">
    <source>
        <dbReference type="SAM" id="MobiDB-lite"/>
    </source>
</evidence>
<dbReference type="AlphaFoldDB" id="A0A6J5U1V5"/>